<evidence type="ECO:0000256" key="1">
    <source>
        <dbReference type="SAM" id="Phobius"/>
    </source>
</evidence>
<reference evidence="2" key="1">
    <citation type="submission" date="2022-08" db="EMBL/GenBank/DDBJ databases">
        <title>Genome Sequence of the sulphate-reducing bacterium, Pseudodesulfovibrio portus JCM14722.</title>
        <authorList>
            <person name="Kondo R."/>
            <person name="Kataoka T."/>
        </authorList>
    </citation>
    <scope>NUCLEOTIDE SEQUENCE</scope>
    <source>
        <strain evidence="2">JCM 14722</strain>
    </source>
</reference>
<organism evidence="2 3">
    <name type="scientific">Pseudodesulfovibrio portus</name>
    <dbReference type="NCBI Taxonomy" id="231439"/>
    <lineage>
        <taxon>Bacteria</taxon>
        <taxon>Pseudomonadati</taxon>
        <taxon>Thermodesulfobacteriota</taxon>
        <taxon>Desulfovibrionia</taxon>
        <taxon>Desulfovibrionales</taxon>
        <taxon>Desulfovibrionaceae</taxon>
    </lineage>
</organism>
<accession>A0ABN6RWY9</accession>
<keyword evidence="1" id="KW-0812">Transmembrane</keyword>
<keyword evidence="1" id="KW-0472">Membrane</keyword>
<dbReference type="RefSeq" id="WP_264981142.1">
    <property type="nucleotide sequence ID" value="NZ_AP026708.1"/>
</dbReference>
<dbReference type="EMBL" id="AP026708">
    <property type="protein sequence ID" value="BDQ34243.1"/>
    <property type="molecule type" value="Genomic_DNA"/>
</dbReference>
<feature type="transmembrane region" description="Helical" evidence="1">
    <location>
        <begin position="50"/>
        <end position="73"/>
    </location>
</feature>
<name>A0ABN6RWY9_9BACT</name>
<gene>
    <name evidence="2" type="ORF">JCM14722_17850</name>
</gene>
<keyword evidence="1" id="KW-1133">Transmembrane helix</keyword>
<evidence type="ECO:0000313" key="2">
    <source>
        <dbReference type="EMBL" id="BDQ34243.1"/>
    </source>
</evidence>
<proteinExistence type="predicted"/>
<protein>
    <recommendedName>
        <fullName evidence="4">Competence protein ComEC</fullName>
    </recommendedName>
</protein>
<evidence type="ECO:0008006" key="4">
    <source>
        <dbReference type="Google" id="ProtNLM"/>
    </source>
</evidence>
<evidence type="ECO:0000313" key="3">
    <source>
        <dbReference type="Proteomes" id="UP001061361"/>
    </source>
</evidence>
<sequence>MRSDWISDPVLWVIALPALAASGLLAQMVLSLFRCCGAFTIQGRPVQLKWWMIPVTATACALFWALAVLYVVLGG</sequence>
<keyword evidence="3" id="KW-1185">Reference proteome</keyword>
<dbReference type="Proteomes" id="UP001061361">
    <property type="component" value="Chromosome"/>
</dbReference>